<organism evidence="10 11">
    <name type="scientific">Tigriopus californicus</name>
    <name type="common">Marine copepod</name>
    <dbReference type="NCBI Taxonomy" id="6832"/>
    <lineage>
        <taxon>Eukaryota</taxon>
        <taxon>Metazoa</taxon>
        <taxon>Ecdysozoa</taxon>
        <taxon>Arthropoda</taxon>
        <taxon>Crustacea</taxon>
        <taxon>Multicrustacea</taxon>
        <taxon>Hexanauplia</taxon>
        <taxon>Copepoda</taxon>
        <taxon>Harpacticoida</taxon>
        <taxon>Harpacticidae</taxon>
        <taxon>Tigriopus</taxon>
    </lineage>
</organism>
<comment type="caution">
    <text evidence="10">The sequence shown here is derived from an EMBL/GenBank/DDBJ whole genome shotgun (WGS) entry which is preliminary data.</text>
</comment>
<dbReference type="InterPro" id="IPR013547">
    <property type="entry name" value="P4H_N"/>
</dbReference>
<evidence type="ECO:0000256" key="5">
    <source>
        <dbReference type="ARBA" id="ARBA00023002"/>
    </source>
</evidence>
<dbReference type="GO" id="GO:0005506">
    <property type="term" value="F:iron ion binding"/>
    <property type="evidence" value="ECO:0007669"/>
    <property type="project" value="InterPro"/>
</dbReference>
<dbReference type="InterPro" id="IPR011990">
    <property type="entry name" value="TPR-like_helical_dom_sf"/>
</dbReference>
<feature type="domain" description="Prolyl 4-hydroxylase alpha subunit" evidence="9">
    <location>
        <begin position="334"/>
        <end position="511"/>
    </location>
</feature>
<dbReference type="GO" id="GO:0031418">
    <property type="term" value="F:L-ascorbic acid binding"/>
    <property type="evidence" value="ECO:0007669"/>
    <property type="project" value="UniProtKB-KW"/>
</dbReference>
<dbReference type="PANTHER" id="PTHR10869:SF244">
    <property type="entry name" value="PROLYL 4-HYDROXYLASE SUBUNIT ALPHA-2"/>
    <property type="match status" value="1"/>
</dbReference>
<evidence type="ECO:0000256" key="3">
    <source>
        <dbReference type="ARBA" id="ARBA00022896"/>
    </source>
</evidence>
<accession>A0A553NY44</accession>
<dbReference type="Pfam" id="PF08336">
    <property type="entry name" value="P4Ha_N"/>
    <property type="match status" value="2"/>
</dbReference>
<dbReference type="EMBL" id="VCGU01000009">
    <property type="protein sequence ID" value="TRY70355.1"/>
    <property type="molecule type" value="Genomic_DNA"/>
</dbReference>
<evidence type="ECO:0000256" key="1">
    <source>
        <dbReference type="ARBA" id="ARBA00001961"/>
    </source>
</evidence>
<feature type="signal peptide" evidence="8">
    <location>
        <begin position="1"/>
        <end position="21"/>
    </location>
</feature>
<evidence type="ECO:0000256" key="2">
    <source>
        <dbReference type="ARBA" id="ARBA00022723"/>
    </source>
</evidence>
<keyword evidence="5" id="KW-0560">Oxidoreductase</keyword>
<dbReference type="InterPro" id="IPR045054">
    <property type="entry name" value="P4HA-like"/>
</dbReference>
<dbReference type="Gene3D" id="6.10.140.1460">
    <property type="match status" value="2"/>
</dbReference>
<sequence length="1001" mass="114200">MRVVYVVILVMSSVVIPPNLCEVFSSASDMQMVFAVERDIVDILSQYSKDLETKLNRIQSYLEEVNILESERLPQESDDRFLERMAGNPIHAYKLMKRFSVDWKKIEDDLKNSNWSETEFALKRKRLSPVTPREDDLNGSAQSLIRLQDVYELDIRDMIRGKFGKGNQRVASKATLTAQDCLFMGKHCFNSGALARSLEWFEEAWVLAGREGNQTVSQDQIQTFIDHAAKTHDERVLNGDKDPNLFPKPVYEEPPFQQREKIYQTIHDKLMKNLTSPHLVHDNEDDIPRFNALCRGEELRAPEYVATLKCFYSHQNDPYYYLHPAQIEVAHHNPLIRIFHNVLSDDEMTTIRGIAAPLLMRSQVQGTGKGATKISNSRTSKTSWLQDSFDPLIRIVTQRVAWMTGLNTDTMKEESELLQVANYVNGGHYNPHHDYVMKEKDPNHMIQLPHKGMYIGDRIATSIMSLPGVEPCFLGLEQASLPRVDRLCFGTISIRVEKLIEPLYTGPVQFYTEPNGHASKSTMVVLLTLSALARAEVFSSGGNMKEIFRFDLDLLTGLEGYIENLEKRINNIDAYLDDFKKASSHLKPDDEPSDLDLGNPITSFNTVKRLSVFYKKVEDDLSDEPTSNFNRTLRMARRRSVVSPAESDLHGLAKALLRIQDVYQVEVPDLAKGKFASTGVLIETNATLTAQDCWYIGKHCYQEQKLSHSLEWFQQAVNLAEEEGNRTLPVKVAKDYLNMVAKEHDEQFWNPWGLKDKIFPKEFTKEPDVFEQRRKLNRDRENSTWAKSEYKIAHNGTLTPQTVLDTDIFNALCRGVEFRSPAHLAKLNCYLSYRNDPYYILAPVRIEVAHDEPEILIFRDIVTPTAMKLIQDIASPLLIRAQVGEHRVAEVSKSRISMSTWIQDSVHPVAVSLSEQISHLTGLKTKSLGHPRDAETLQVGNYLNAGLYDSHFDHLRKPDKYLNTVETGGRTVFPLLGAAVKPEAGSAVFWYNLKNRKQMDS</sequence>
<dbReference type="InterPro" id="IPR006620">
    <property type="entry name" value="Pro_4_hyd_alph"/>
</dbReference>
<keyword evidence="4" id="KW-0223">Dioxygenase</keyword>
<evidence type="ECO:0000256" key="7">
    <source>
        <dbReference type="SAM" id="Coils"/>
    </source>
</evidence>
<keyword evidence="7" id="KW-0175">Coiled coil</keyword>
<keyword evidence="6" id="KW-0408">Iron</keyword>
<dbReference type="AlphaFoldDB" id="A0A553NY44"/>
<keyword evidence="2" id="KW-0479">Metal-binding</keyword>
<keyword evidence="11" id="KW-1185">Reference proteome</keyword>
<dbReference type="Gene3D" id="2.60.120.620">
    <property type="entry name" value="q2cbj1_9rhob like domain"/>
    <property type="match status" value="2"/>
</dbReference>
<dbReference type="GO" id="GO:0004656">
    <property type="term" value="F:procollagen-proline 4-dioxygenase activity"/>
    <property type="evidence" value="ECO:0007669"/>
    <property type="project" value="InterPro"/>
</dbReference>
<evidence type="ECO:0000313" key="10">
    <source>
        <dbReference type="EMBL" id="TRY70355.1"/>
    </source>
</evidence>
<comment type="cofactor">
    <cofactor evidence="1">
        <name>L-ascorbate</name>
        <dbReference type="ChEBI" id="CHEBI:38290"/>
    </cofactor>
</comment>
<feature type="domain" description="Prolyl 4-hydroxylase alpha subunit" evidence="9">
    <location>
        <begin position="853"/>
        <end position="1000"/>
    </location>
</feature>
<dbReference type="Proteomes" id="UP000318571">
    <property type="component" value="Chromosome 9"/>
</dbReference>
<keyword evidence="8" id="KW-0732">Signal</keyword>
<evidence type="ECO:0000256" key="4">
    <source>
        <dbReference type="ARBA" id="ARBA00022964"/>
    </source>
</evidence>
<dbReference type="GO" id="GO:0005783">
    <property type="term" value="C:endoplasmic reticulum"/>
    <property type="evidence" value="ECO:0007669"/>
    <property type="project" value="InterPro"/>
</dbReference>
<proteinExistence type="predicted"/>
<evidence type="ECO:0000259" key="9">
    <source>
        <dbReference type="SMART" id="SM00702"/>
    </source>
</evidence>
<feature type="coiled-coil region" evidence="7">
    <location>
        <begin position="44"/>
        <end position="71"/>
    </location>
</feature>
<protein>
    <recommendedName>
        <fullName evidence="9">Prolyl 4-hydroxylase alpha subunit domain-containing protein</fullName>
    </recommendedName>
</protein>
<dbReference type="OMA" id="WKVEEHP"/>
<keyword evidence="3" id="KW-0847">Vitamin C</keyword>
<evidence type="ECO:0000256" key="6">
    <source>
        <dbReference type="ARBA" id="ARBA00023004"/>
    </source>
</evidence>
<dbReference type="PANTHER" id="PTHR10869">
    <property type="entry name" value="PROLYL 4-HYDROXYLASE ALPHA SUBUNIT"/>
    <property type="match status" value="1"/>
</dbReference>
<gene>
    <name evidence="10" type="ORF">TCAL_09416</name>
</gene>
<dbReference type="Gene3D" id="1.25.40.10">
    <property type="entry name" value="Tetratricopeptide repeat domain"/>
    <property type="match status" value="2"/>
</dbReference>
<feature type="chain" id="PRO_5022067717" description="Prolyl 4-hydroxylase alpha subunit domain-containing protein" evidence="8">
    <location>
        <begin position="22"/>
        <end position="1001"/>
    </location>
</feature>
<name>A0A553NY44_TIGCA</name>
<dbReference type="STRING" id="6832.A0A553NY44"/>
<reference evidence="10 11" key="1">
    <citation type="journal article" date="2018" name="Nat. Ecol. Evol.">
        <title>Genomic signatures of mitonuclear coevolution across populations of Tigriopus californicus.</title>
        <authorList>
            <person name="Barreto F.S."/>
            <person name="Watson E.T."/>
            <person name="Lima T.G."/>
            <person name="Willett C.S."/>
            <person name="Edmands S."/>
            <person name="Li W."/>
            <person name="Burton R.S."/>
        </authorList>
    </citation>
    <scope>NUCLEOTIDE SEQUENCE [LARGE SCALE GENOMIC DNA]</scope>
    <source>
        <strain evidence="10 11">San Diego</strain>
    </source>
</reference>
<evidence type="ECO:0000313" key="11">
    <source>
        <dbReference type="Proteomes" id="UP000318571"/>
    </source>
</evidence>
<evidence type="ECO:0000256" key="8">
    <source>
        <dbReference type="SAM" id="SignalP"/>
    </source>
</evidence>
<dbReference type="SMART" id="SM00702">
    <property type="entry name" value="P4Hc"/>
    <property type="match status" value="2"/>
</dbReference>